<evidence type="ECO:0000256" key="1">
    <source>
        <dbReference type="ARBA" id="ARBA00004162"/>
    </source>
</evidence>
<dbReference type="PROSITE" id="PS51123">
    <property type="entry name" value="OMPA_2"/>
    <property type="match status" value="1"/>
</dbReference>
<evidence type="ECO:0000256" key="6">
    <source>
        <dbReference type="ARBA" id="ARBA00023136"/>
    </source>
</evidence>
<feature type="coiled-coil region" evidence="8">
    <location>
        <begin position="108"/>
        <end position="138"/>
    </location>
</feature>
<evidence type="ECO:0000313" key="12">
    <source>
        <dbReference type="EMBL" id="MCK7593578.1"/>
    </source>
</evidence>
<reference evidence="12" key="1">
    <citation type="submission" date="2022-04" db="EMBL/GenBank/DDBJ databases">
        <title>Lysobacter sp. CAU 1642 isolated from sea sand.</title>
        <authorList>
            <person name="Kim W."/>
        </authorList>
    </citation>
    <scope>NUCLEOTIDE SEQUENCE</scope>
    <source>
        <strain evidence="12">CAU 1642</strain>
    </source>
</reference>
<comment type="subcellular location">
    <subcellularLocation>
        <location evidence="1">Cell membrane</location>
        <topology evidence="1">Single-pass membrane protein</topology>
    </subcellularLocation>
</comment>
<dbReference type="CDD" id="cd07185">
    <property type="entry name" value="OmpA_C-like"/>
    <property type="match status" value="1"/>
</dbReference>
<dbReference type="InterPro" id="IPR036737">
    <property type="entry name" value="OmpA-like_sf"/>
</dbReference>
<evidence type="ECO:0000256" key="5">
    <source>
        <dbReference type="ARBA" id="ARBA00022989"/>
    </source>
</evidence>
<dbReference type="EMBL" id="JALNMH010000005">
    <property type="protein sequence ID" value="MCK7593578.1"/>
    <property type="molecule type" value="Genomic_DNA"/>
</dbReference>
<evidence type="ECO:0000313" key="13">
    <source>
        <dbReference type="Proteomes" id="UP001431449"/>
    </source>
</evidence>
<feature type="compositionally biased region" description="Basic and acidic residues" evidence="9">
    <location>
        <begin position="97"/>
        <end position="108"/>
    </location>
</feature>
<dbReference type="PANTHER" id="PTHR30329">
    <property type="entry name" value="STATOR ELEMENT OF FLAGELLAR MOTOR COMPLEX"/>
    <property type="match status" value="1"/>
</dbReference>
<feature type="domain" description="OmpA-like" evidence="11">
    <location>
        <begin position="158"/>
        <end position="278"/>
    </location>
</feature>
<sequence length="348" mass="37333">MAKKDQPVIIKKVKKASGHGGHHGGAWKIAYADFVTAMMAFFLLMWLLAVADKDVKRGIADYFNNPPVRLSLMGGQNVGEQTRPLPGGGQDLTMQEGARKRGDPKTDIDPVEAEKKAKQLEREELEKLKEQITAAIDQIPSLQQYKGQLLLDLTSEGLRIQVVDGENRPMFDTGRAQLKPYAAEILQEISQLINATDNRISISGHTDARAFVGGEAGYSNWELSNDRANAARRELIRGGLDAGRVMRVVGLADTVRLDKEDPESPQNRRISIVVMNKATEESITRGEGEAPPETEEPPAEADDGEVAPAGDIDGAGVDADPADAAADIGDAAGEPAEPAGPAAEPDEG</sequence>
<comment type="similarity">
    <text evidence="2">Belongs to the MotB family.</text>
</comment>
<keyword evidence="8" id="KW-0175">Coiled coil</keyword>
<evidence type="ECO:0000256" key="2">
    <source>
        <dbReference type="ARBA" id="ARBA00008914"/>
    </source>
</evidence>
<keyword evidence="12" id="KW-0969">Cilium</keyword>
<evidence type="ECO:0000256" key="4">
    <source>
        <dbReference type="ARBA" id="ARBA00022692"/>
    </source>
</evidence>
<evidence type="ECO:0000256" key="7">
    <source>
        <dbReference type="PROSITE-ProRule" id="PRU00473"/>
    </source>
</evidence>
<keyword evidence="13" id="KW-1185">Reference proteome</keyword>
<dbReference type="Pfam" id="PF00691">
    <property type="entry name" value="OmpA"/>
    <property type="match status" value="1"/>
</dbReference>
<proteinExistence type="inferred from homology"/>
<feature type="compositionally biased region" description="Acidic residues" evidence="9">
    <location>
        <begin position="290"/>
        <end position="305"/>
    </location>
</feature>
<comment type="caution">
    <text evidence="12">The sequence shown here is derived from an EMBL/GenBank/DDBJ whole genome shotgun (WGS) entry which is preliminary data.</text>
</comment>
<feature type="region of interest" description="Disordered" evidence="9">
    <location>
        <begin position="259"/>
        <end position="348"/>
    </location>
</feature>
<gene>
    <name evidence="12" type="primary">motB</name>
    <name evidence="12" type="ORF">M0G41_07845</name>
</gene>
<dbReference type="SUPFAM" id="SSF103088">
    <property type="entry name" value="OmpA-like"/>
    <property type="match status" value="1"/>
</dbReference>
<feature type="transmembrane region" description="Helical" evidence="10">
    <location>
        <begin position="29"/>
        <end position="49"/>
    </location>
</feature>
<feature type="region of interest" description="Disordered" evidence="9">
    <location>
        <begin position="76"/>
        <end position="108"/>
    </location>
</feature>
<dbReference type="RefSeq" id="WP_248207329.1">
    <property type="nucleotide sequence ID" value="NZ_JALNMH010000005.1"/>
</dbReference>
<keyword evidence="4 10" id="KW-0812">Transmembrane</keyword>
<dbReference type="InterPro" id="IPR006665">
    <property type="entry name" value="OmpA-like"/>
</dbReference>
<dbReference type="PANTHER" id="PTHR30329:SF21">
    <property type="entry name" value="LIPOPROTEIN YIAD-RELATED"/>
    <property type="match status" value="1"/>
</dbReference>
<dbReference type="InterPro" id="IPR025713">
    <property type="entry name" value="MotB-like_N_dom"/>
</dbReference>
<feature type="compositionally biased region" description="Low complexity" evidence="9">
    <location>
        <begin position="306"/>
        <end position="348"/>
    </location>
</feature>
<keyword evidence="6 7" id="KW-0472">Membrane</keyword>
<keyword evidence="3" id="KW-1003">Cell membrane</keyword>
<accession>A0ABT0GGL3</accession>
<dbReference type="Gene3D" id="3.30.1330.60">
    <property type="entry name" value="OmpA-like domain"/>
    <property type="match status" value="1"/>
</dbReference>
<dbReference type="NCBIfam" id="NF006548">
    <property type="entry name" value="PRK09041.1"/>
    <property type="match status" value="1"/>
</dbReference>
<evidence type="ECO:0000256" key="3">
    <source>
        <dbReference type="ARBA" id="ARBA00022475"/>
    </source>
</evidence>
<protein>
    <submittedName>
        <fullName evidence="12">Flagellar motor protein MotB</fullName>
    </submittedName>
</protein>
<keyword evidence="12" id="KW-0966">Cell projection</keyword>
<feature type="compositionally biased region" description="Basic and acidic residues" evidence="9">
    <location>
        <begin position="278"/>
        <end position="288"/>
    </location>
</feature>
<keyword evidence="5 10" id="KW-1133">Transmembrane helix</keyword>
<organism evidence="12 13">
    <name type="scientific">Pseudomarimonas salicorniae</name>
    <dbReference type="NCBI Taxonomy" id="2933270"/>
    <lineage>
        <taxon>Bacteria</taxon>
        <taxon>Pseudomonadati</taxon>
        <taxon>Pseudomonadota</taxon>
        <taxon>Gammaproteobacteria</taxon>
        <taxon>Lysobacterales</taxon>
        <taxon>Lysobacteraceae</taxon>
        <taxon>Pseudomarimonas</taxon>
    </lineage>
</organism>
<name>A0ABT0GGL3_9GAMM</name>
<evidence type="ECO:0000256" key="9">
    <source>
        <dbReference type="SAM" id="MobiDB-lite"/>
    </source>
</evidence>
<evidence type="ECO:0000259" key="11">
    <source>
        <dbReference type="PROSITE" id="PS51123"/>
    </source>
</evidence>
<dbReference type="Pfam" id="PF13677">
    <property type="entry name" value="MotB_plug"/>
    <property type="match status" value="1"/>
</dbReference>
<evidence type="ECO:0000256" key="10">
    <source>
        <dbReference type="SAM" id="Phobius"/>
    </source>
</evidence>
<dbReference type="Proteomes" id="UP001431449">
    <property type="component" value="Unassembled WGS sequence"/>
</dbReference>
<keyword evidence="12" id="KW-0282">Flagellum</keyword>
<evidence type="ECO:0000256" key="8">
    <source>
        <dbReference type="SAM" id="Coils"/>
    </source>
</evidence>
<dbReference type="InterPro" id="IPR050330">
    <property type="entry name" value="Bact_OuterMem_StrucFunc"/>
</dbReference>